<proteinExistence type="predicted"/>
<feature type="domain" description="Radical SAM core" evidence="7">
    <location>
        <begin position="1"/>
        <end position="243"/>
    </location>
</feature>
<accession>A0ABR9QVY3</accession>
<dbReference type="SUPFAM" id="SSF102114">
    <property type="entry name" value="Radical SAM enzymes"/>
    <property type="match status" value="1"/>
</dbReference>
<dbReference type="RefSeq" id="WP_226384708.1">
    <property type="nucleotide sequence ID" value="NZ_JADCKA010000002.1"/>
</dbReference>
<dbReference type="SFLD" id="SFLDG01086">
    <property type="entry name" value="elongater_protein-like"/>
    <property type="match status" value="1"/>
</dbReference>
<dbReference type="Pfam" id="PF16199">
    <property type="entry name" value="Radical_SAM_C"/>
    <property type="match status" value="1"/>
</dbReference>
<dbReference type="PROSITE" id="PS51918">
    <property type="entry name" value="RADICAL_SAM"/>
    <property type="match status" value="1"/>
</dbReference>
<evidence type="ECO:0000256" key="5">
    <source>
        <dbReference type="ARBA" id="ARBA00023004"/>
    </source>
</evidence>
<evidence type="ECO:0000313" key="9">
    <source>
        <dbReference type="Proteomes" id="UP001516588"/>
    </source>
</evidence>
<evidence type="ECO:0000256" key="1">
    <source>
        <dbReference type="ARBA" id="ARBA00001966"/>
    </source>
</evidence>
<dbReference type="Gene3D" id="3.80.30.20">
    <property type="entry name" value="tm_1862 like domain"/>
    <property type="match status" value="1"/>
</dbReference>
<comment type="caution">
    <text evidence="8">The sequence shown here is derived from an EMBL/GenBank/DDBJ whole genome shotgun (WGS) entry which is preliminary data.</text>
</comment>
<dbReference type="Pfam" id="PF04055">
    <property type="entry name" value="Radical_SAM"/>
    <property type="match status" value="1"/>
</dbReference>
<evidence type="ECO:0000256" key="2">
    <source>
        <dbReference type="ARBA" id="ARBA00022485"/>
    </source>
</evidence>
<dbReference type="SMART" id="SM00729">
    <property type="entry name" value="Elp3"/>
    <property type="match status" value="1"/>
</dbReference>
<reference evidence="8 9" key="1">
    <citation type="submission" date="2020-10" db="EMBL/GenBank/DDBJ databases">
        <title>ChiBAC.</title>
        <authorList>
            <person name="Zenner C."/>
            <person name="Hitch T.C.A."/>
            <person name="Clavel T."/>
        </authorList>
    </citation>
    <scope>NUCLEOTIDE SEQUENCE [LARGE SCALE GENOMIC DNA]</scope>
    <source>
        <strain evidence="8 9">DSM 108706</strain>
    </source>
</reference>
<evidence type="ECO:0000256" key="3">
    <source>
        <dbReference type="ARBA" id="ARBA00022691"/>
    </source>
</evidence>
<keyword evidence="4" id="KW-0479">Metal-binding</keyword>
<dbReference type="InterPro" id="IPR023404">
    <property type="entry name" value="rSAM_horseshoe"/>
</dbReference>
<gene>
    <name evidence="8" type="ORF">INF20_01940</name>
</gene>
<dbReference type="InterPro" id="IPR039661">
    <property type="entry name" value="ELP3"/>
</dbReference>
<dbReference type="InterPro" id="IPR007197">
    <property type="entry name" value="rSAM"/>
</dbReference>
<protein>
    <submittedName>
        <fullName evidence="8">Radical SAM protein</fullName>
    </submittedName>
</protein>
<evidence type="ECO:0000259" key="7">
    <source>
        <dbReference type="PROSITE" id="PS51918"/>
    </source>
</evidence>
<dbReference type="PANTHER" id="PTHR11135">
    <property type="entry name" value="HISTONE ACETYLTRANSFERASE-RELATED"/>
    <property type="match status" value="1"/>
</dbReference>
<name>A0ABR9QVY3_9FIRM</name>
<organism evidence="8 9">
    <name type="scientific">Gallibacter intestinalis</name>
    <dbReference type="NCBI Taxonomy" id="2779356"/>
    <lineage>
        <taxon>Bacteria</taxon>
        <taxon>Bacillati</taxon>
        <taxon>Bacillota</taxon>
        <taxon>Clostridia</taxon>
        <taxon>Eubacteriales</taxon>
        <taxon>Eubacteriaceae</taxon>
        <taxon>Gallibacter</taxon>
    </lineage>
</organism>
<keyword evidence="2" id="KW-0004">4Fe-4S</keyword>
<dbReference type="SFLD" id="SFLDG01082">
    <property type="entry name" value="B12-binding_domain_containing"/>
    <property type="match status" value="1"/>
</dbReference>
<dbReference type="InterPro" id="IPR006638">
    <property type="entry name" value="Elp3/MiaA/NifB-like_rSAM"/>
</dbReference>
<dbReference type="PANTHER" id="PTHR11135:SF0">
    <property type="entry name" value="ELONGATOR COMPLEX PROTEIN 3"/>
    <property type="match status" value="1"/>
</dbReference>
<dbReference type="SFLD" id="SFLDS00029">
    <property type="entry name" value="Radical_SAM"/>
    <property type="match status" value="1"/>
</dbReference>
<comment type="cofactor">
    <cofactor evidence="1">
        <name>[4Fe-4S] cluster</name>
        <dbReference type="ChEBI" id="CHEBI:49883"/>
    </cofactor>
</comment>
<evidence type="ECO:0000313" key="8">
    <source>
        <dbReference type="EMBL" id="MBE5035039.1"/>
    </source>
</evidence>
<dbReference type="InterPro" id="IPR032432">
    <property type="entry name" value="Radical_SAM_C"/>
</dbReference>
<keyword evidence="3" id="KW-0949">S-adenosyl-L-methionine</keyword>
<evidence type="ECO:0000256" key="4">
    <source>
        <dbReference type="ARBA" id="ARBA00022723"/>
    </source>
</evidence>
<keyword evidence="6" id="KW-0411">Iron-sulfur</keyword>
<dbReference type="CDD" id="cd01335">
    <property type="entry name" value="Radical_SAM"/>
    <property type="match status" value="1"/>
</dbReference>
<keyword evidence="9" id="KW-1185">Reference proteome</keyword>
<sequence>MKKHAIIPIFIPHHGCPNDCVFCNQKIITARSKPVSADDVRSIIETYLSTLSDRGLDEIEVAFFGGSFTGIPIDQQTAYLKIADEYKQKGLIDKIHLSTRPDYIDNEILANLKKHHVDVIELGVQSFDEEVLLLSKRGHTIDDVYKACKLIKDEGFTLGIQLMIGLPGDTKEKSVISAQKAAALSPSLARLYPTVILEDTQLAEMYRNGTYNGISEDEAVDTCKDMYRILTDAGIKVMRVGLKSTDLVTNSSDLGGNYHPAFRQLVEGQIAKEDMLKEIEKLPENTNSITFSASPKSFSNMIGHKGINKKYFEEKFPNINISYEMDETIADGHYALTKTV</sequence>
<dbReference type="EMBL" id="JADCKA010000002">
    <property type="protein sequence ID" value="MBE5035039.1"/>
    <property type="molecule type" value="Genomic_DNA"/>
</dbReference>
<dbReference type="Proteomes" id="UP001516588">
    <property type="component" value="Unassembled WGS sequence"/>
</dbReference>
<keyword evidence="5" id="KW-0408">Iron</keyword>
<evidence type="ECO:0000256" key="6">
    <source>
        <dbReference type="ARBA" id="ARBA00023014"/>
    </source>
</evidence>
<dbReference type="InterPro" id="IPR058240">
    <property type="entry name" value="rSAM_sf"/>
</dbReference>